<dbReference type="PANTHER" id="PTHR47331:SF6">
    <property type="entry name" value="DOUBLECORTIN DOMAIN-CONTAINING PROTEIN"/>
    <property type="match status" value="1"/>
</dbReference>
<organism evidence="1 2">
    <name type="scientific">Spodoptera exigua</name>
    <name type="common">Beet armyworm</name>
    <name type="synonym">Noctua fulgens</name>
    <dbReference type="NCBI Taxonomy" id="7107"/>
    <lineage>
        <taxon>Eukaryota</taxon>
        <taxon>Metazoa</taxon>
        <taxon>Ecdysozoa</taxon>
        <taxon>Arthropoda</taxon>
        <taxon>Hexapoda</taxon>
        <taxon>Insecta</taxon>
        <taxon>Pterygota</taxon>
        <taxon>Neoptera</taxon>
        <taxon>Endopterygota</taxon>
        <taxon>Lepidoptera</taxon>
        <taxon>Glossata</taxon>
        <taxon>Ditrysia</taxon>
        <taxon>Noctuoidea</taxon>
        <taxon>Noctuidae</taxon>
        <taxon>Amphipyrinae</taxon>
        <taxon>Spodoptera</taxon>
    </lineage>
</organism>
<dbReference type="AlphaFoldDB" id="A0A922M9X5"/>
<evidence type="ECO:0000313" key="2">
    <source>
        <dbReference type="Proteomes" id="UP000814243"/>
    </source>
</evidence>
<dbReference type="PANTHER" id="PTHR47331">
    <property type="entry name" value="PHD-TYPE DOMAIN-CONTAINING PROTEIN"/>
    <property type="match status" value="1"/>
</dbReference>
<proteinExistence type="predicted"/>
<dbReference type="Pfam" id="PF05380">
    <property type="entry name" value="Peptidase_A17"/>
    <property type="match status" value="1"/>
</dbReference>
<gene>
    <name evidence="1" type="ORF">HF086_014197</name>
</gene>
<dbReference type="Proteomes" id="UP000814243">
    <property type="component" value="Unassembled WGS sequence"/>
</dbReference>
<protein>
    <submittedName>
        <fullName evidence="1">Uncharacterized protein</fullName>
    </submittedName>
</protein>
<dbReference type="EMBL" id="JACEFF010000703">
    <property type="protein sequence ID" value="KAH9632589.1"/>
    <property type="molecule type" value="Genomic_DNA"/>
</dbReference>
<accession>A0A922M9X5</accession>
<sequence length="151" mass="16827">MTRDSKTELHVFSDASKSAYAAAVNIRVMDEFNNAHVYLDTAKTQVAPIDKEISIPRLELCGATLTAKLIFEVSQIMEIPKEHLHGWTDSTVVLAWLKGGSSRWTTFVSNRVSTVLNILDYEQWGHVSTDVNPADCSSRGLRPRDLANHSL</sequence>
<name>A0A922M9X5_SPOEX</name>
<evidence type="ECO:0000313" key="1">
    <source>
        <dbReference type="EMBL" id="KAH9632589.1"/>
    </source>
</evidence>
<comment type="caution">
    <text evidence="1">The sequence shown here is derived from an EMBL/GenBank/DDBJ whole genome shotgun (WGS) entry which is preliminary data.</text>
</comment>
<dbReference type="InterPro" id="IPR008042">
    <property type="entry name" value="Retrotrans_Pao"/>
</dbReference>
<reference evidence="1" key="1">
    <citation type="journal article" date="2021" name="G3 (Bethesda)">
        <title>Genome and transcriptome analysis of the beet armyworm Spodoptera exigua reveals targets for pest control. .</title>
        <authorList>
            <person name="Simon S."/>
            <person name="Breeschoten T."/>
            <person name="Jansen H.J."/>
            <person name="Dirks R.P."/>
            <person name="Schranz M.E."/>
            <person name="Ros V.I.D."/>
        </authorList>
    </citation>
    <scope>NUCLEOTIDE SEQUENCE</scope>
    <source>
        <strain evidence="1">TB_SE_WUR_2020</strain>
    </source>
</reference>